<dbReference type="EnsemblPlants" id="Bo18913s010.1">
    <property type="protein sequence ID" value="Bo18913s010.1"/>
    <property type="gene ID" value="Bo18913s010"/>
</dbReference>
<protein>
    <recommendedName>
        <fullName evidence="4">Secreted protein</fullName>
    </recommendedName>
</protein>
<evidence type="ECO:0000313" key="3">
    <source>
        <dbReference type="Proteomes" id="UP000032141"/>
    </source>
</evidence>
<evidence type="ECO:0000256" key="1">
    <source>
        <dbReference type="SAM" id="SignalP"/>
    </source>
</evidence>
<evidence type="ECO:0000313" key="2">
    <source>
        <dbReference type="EnsemblPlants" id="Bo18913s010.1"/>
    </source>
</evidence>
<proteinExistence type="predicted"/>
<sequence length="75" mass="8202">MMSSLRSFLVVMNLASLRFGLPLMLTPTVRPGANFCEWKRGPSGATVFSSVPHVLVGASLLMRKTKLLSCLNCFN</sequence>
<accession>A0A0D3A0L7</accession>
<evidence type="ECO:0008006" key="4">
    <source>
        <dbReference type="Google" id="ProtNLM"/>
    </source>
</evidence>
<name>A0A0D3A0L7_BRAOL</name>
<reference evidence="2" key="1">
    <citation type="journal article" date="2014" name="Genome Biol.">
        <title>Transcriptome and methylome profiling reveals relics of genome dominance in the mesopolyploid Brassica oleracea.</title>
        <authorList>
            <person name="Parkin I.A."/>
            <person name="Koh C."/>
            <person name="Tang H."/>
            <person name="Robinson S.J."/>
            <person name="Kagale S."/>
            <person name="Clarke W.E."/>
            <person name="Town C.D."/>
            <person name="Nixon J."/>
            <person name="Krishnakumar V."/>
            <person name="Bidwell S.L."/>
            <person name="Denoeud F."/>
            <person name="Belcram H."/>
            <person name="Links M.G."/>
            <person name="Just J."/>
            <person name="Clarke C."/>
            <person name="Bender T."/>
            <person name="Huebert T."/>
            <person name="Mason A.S."/>
            <person name="Pires J.C."/>
            <person name="Barker G."/>
            <person name="Moore J."/>
            <person name="Walley P.G."/>
            <person name="Manoli S."/>
            <person name="Batley J."/>
            <person name="Edwards D."/>
            <person name="Nelson M.N."/>
            <person name="Wang X."/>
            <person name="Paterson A.H."/>
            <person name="King G."/>
            <person name="Bancroft I."/>
            <person name="Chalhoub B."/>
            <person name="Sharpe A.G."/>
        </authorList>
    </citation>
    <scope>NUCLEOTIDE SEQUENCE [LARGE SCALE GENOMIC DNA]</scope>
    <source>
        <strain evidence="2">cv. TO1000</strain>
    </source>
</reference>
<feature type="signal peptide" evidence="1">
    <location>
        <begin position="1"/>
        <end position="20"/>
    </location>
</feature>
<reference evidence="2" key="2">
    <citation type="submission" date="2015-06" db="UniProtKB">
        <authorList>
            <consortium name="EnsemblPlants"/>
        </authorList>
    </citation>
    <scope>IDENTIFICATION</scope>
</reference>
<organism evidence="2 3">
    <name type="scientific">Brassica oleracea var. oleracea</name>
    <dbReference type="NCBI Taxonomy" id="109376"/>
    <lineage>
        <taxon>Eukaryota</taxon>
        <taxon>Viridiplantae</taxon>
        <taxon>Streptophyta</taxon>
        <taxon>Embryophyta</taxon>
        <taxon>Tracheophyta</taxon>
        <taxon>Spermatophyta</taxon>
        <taxon>Magnoliopsida</taxon>
        <taxon>eudicotyledons</taxon>
        <taxon>Gunneridae</taxon>
        <taxon>Pentapetalae</taxon>
        <taxon>rosids</taxon>
        <taxon>malvids</taxon>
        <taxon>Brassicales</taxon>
        <taxon>Brassicaceae</taxon>
        <taxon>Brassiceae</taxon>
        <taxon>Brassica</taxon>
    </lineage>
</organism>
<dbReference type="Proteomes" id="UP000032141">
    <property type="component" value="Unassembled WGS sequence"/>
</dbReference>
<dbReference type="Gramene" id="Bo18913s010.1">
    <property type="protein sequence ID" value="Bo18913s010.1"/>
    <property type="gene ID" value="Bo18913s010"/>
</dbReference>
<dbReference type="AlphaFoldDB" id="A0A0D3A0L7"/>
<feature type="chain" id="PRO_5002271806" description="Secreted protein" evidence="1">
    <location>
        <begin position="21"/>
        <end position="75"/>
    </location>
</feature>
<dbReference type="HOGENOM" id="CLU_2674565_0_0_1"/>
<keyword evidence="3" id="KW-1185">Reference proteome</keyword>
<keyword evidence="1" id="KW-0732">Signal</keyword>